<dbReference type="AlphaFoldDB" id="A0A8C8Y843"/>
<evidence type="ECO:0000313" key="2">
    <source>
        <dbReference type="Proteomes" id="UP000694399"/>
    </source>
</evidence>
<dbReference type="Ensembl" id="ENSPLOT00000032914.1">
    <property type="protein sequence ID" value="ENSPLOP00000029817.1"/>
    <property type="gene ID" value="ENSPLOG00000021828.1"/>
</dbReference>
<name>A0A8C8Y843_PANLE</name>
<organism evidence="1 2">
    <name type="scientific">Panthera leo</name>
    <name type="common">Lion</name>
    <dbReference type="NCBI Taxonomy" id="9689"/>
    <lineage>
        <taxon>Eukaryota</taxon>
        <taxon>Metazoa</taxon>
        <taxon>Chordata</taxon>
        <taxon>Craniata</taxon>
        <taxon>Vertebrata</taxon>
        <taxon>Euteleostomi</taxon>
        <taxon>Mammalia</taxon>
        <taxon>Eutheria</taxon>
        <taxon>Laurasiatheria</taxon>
        <taxon>Carnivora</taxon>
        <taxon>Feliformia</taxon>
        <taxon>Felidae</taxon>
        <taxon>Pantherinae</taxon>
        <taxon>Panthera</taxon>
    </lineage>
</organism>
<reference evidence="1" key="3">
    <citation type="submission" date="2025-09" db="UniProtKB">
        <authorList>
            <consortium name="Ensembl"/>
        </authorList>
    </citation>
    <scope>IDENTIFICATION</scope>
</reference>
<proteinExistence type="predicted"/>
<sequence length="58" mass="6304">YLPSAIGPVDEEEEQAEEGCLDLVPIEMKEKSSPGAKIPVTIITGYLGARKTILLNYI</sequence>
<accession>A0A8C8Y843</accession>
<protein>
    <submittedName>
        <fullName evidence="1">Uncharacterized protein</fullName>
    </submittedName>
</protein>
<keyword evidence="2" id="KW-1185">Reference proteome</keyword>
<evidence type="ECO:0000313" key="1">
    <source>
        <dbReference type="Ensembl" id="ENSPLOP00000029817.1"/>
    </source>
</evidence>
<reference evidence="1" key="1">
    <citation type="journal article" date="2019" name="bioRxiv">
        <title>Long live the king: chromosome-level assembly of the lion (Panthera leo) using linked-read, Hi-C, and long read data.</title>
        <authorList>
            <person name="Armstrong E.E."/>
            <person name="Taylor R.W."/>
            <person name="Miller D.E."/>
            <person name="Kaelin C."/>
            <person name="Barsh G."/>
            <person name="Hadly E.A."/>
            <person name="Petrov D."/>
        </authorList>
    </citation>
    <scope>NUCLEOTIDE SEQUENCE [LARGE SCALE GENOMIC DNA]</scope>
</reference>
<reference evidence="1" key="2">
    <citation type="submission" date="2025-08" db="UniProtKB">
        <authorList>
            <consortium name="Ensembl"/>
        </authorList>
    </citation>
    <scope>IDENTIFICATION</scope>
</reference>
<dbReference type="Proteomes" id="UP000694399">
    <property type="component" value="Chromosome C1"/>
</dbReference>